<dbReference type="Proteomes" id="UP001212997">
    <property type="component" value="Unassembled WGS sequence"/>
</dbReference>
<dbReference type="SUPFAM" id="SSF56112">
    <property type="entry name" value="Protein kinase-like (PK-like)"/>
    <property type="match status" value="1"/>
</dbReference>
<reference evidence="3" key="1">
    <citation type="submission" date="2022-07" db="EMBL/GenBank/DDBJ databases">
        <title>Genome Sequence of Physisporinus lineatus.</title>
        <authorList>
            <person name="Buettner E."/>
        </authorList>
    </citation>
    <scope>NUCLEOTIDE SEQUENCE</scope>
    <source>
        <strain evidence="3">VT162</strain>
    </source>
</reference>
<dbReference type="PANTHER" id="PTHR44329">
    <property type="entry name" value="SERINE/THREONINE-PROTEIN KINASE TNNI3K-RELATED"/>
    <property type="match status" value="1"/>
</dbReference>
<evidence type="ECO:0000313" key="3">
    <source>
        <dbReference type="EMBL" id="KAJ3490037.1"/>
    </source>
</evidence>
<dbReference type="InterPro" id="IPR000719">
    <property type="entry name" value="Prot_kinase_dom"/>
</dbReference>
<name>A0AAD5V9M5_9APHY</name>
<keyword evidence="4" id="KW-1185">Reference proteome</keyword>
<dbReference type="AlphaFoldDB" id="A0AAD5V9M5"/>
<organism evidence="3 4">
    <name type="scientific">Meripilus lineatus</name>
    <dbReference type="NCBI Taxonomy" id="2056292"/>
    <lineage>
        <taxon>Eukaryota</taxon>
        <taxon>Fungi</taxon>
        <taxon>Dikarya</taxon>
        <taxon>Basidiomycota</taxon>
        <taxon>Agaricomycotina</taxon>
        <taxon>Agaricomycetes</taxon>
        <taxon>Polyporales</taxon>
        <taxon>Meripilaceae</taxon>
        <taxon>Meripilus</taxon>
    </lineage>
</organism>
<evidence type="ECO:0000313" key="4">
    <source>
        <dbReference type="Proteomes" id="UP001212997"/>
    </source>
</evidence>
<dbReference type="PROSITE" id="PS50011">
    <property type="entry name" value="PROTEIN_KINASE_DOM"/>
    <property type="match status" value="1"/>
</dbReference>
<proteinExistence type="predicted"/>
<sequence length="373" mass="42044">MRSHSVPIGVPKTRDSRDGPQVQHPNNRPPIVDVDTSQDPRRLARRRLTEEILEQDEPVSPVLRDALLNEDEQWVVALREGPEKNYVFVRSPPDVVEADVYCGEYQGKKVALKRLRIFQMIEPSRKGALKRAFYRESLIWQGLNHECVLPFYGISEDVFEGALCMVSPWSETGNVREFLKEVREGGSIVGQDYLDMIHPWLLQVAMGLQYLHGIDLSHGDVRGPNVLVGEDGKVRLSDFGLAAISEEGGSYFSCQGGPWGWIAPELIDPEAFNLNSSVPTRASDVYSFGCLCVEFYTGTSPFAGMSQGQTLGKILKGVKPERPTYPGGRMEDNVWTTISQCWKRDWRERPSIDKVVEFFWTIQPVSPHSHLVA</sequence>
<dbReference type="GO" id="GO:0005524">
    <property type="term" value="F:ATP binding"/>
    <property type="evidence" value="ECO:0007669"/>
    <property type="project" value="InterPro"/>
</dbReference>
<feature type="region of interest" description="Disordered" evidence="1">
    <location>
        <begin position="1"/>
        <end position="39"/>
    </location>
</feature>
<protein>
    <recommendedName>
        <fullName evidence="2">Protein kinase domain-containing protein</fullName>
    </recommendedName>
</protein>
<dbReference type="InterPro" id="IPR051681">
    <property type="entry name" value="Ser/Thr_Kinases-Pseudokinases"/>
</dbReference>
<dbReference type="EMBL" id="JANAWD010000034">
    <property type="protein sequence ID" value="KAJ3490037.1"/>
    <property type="molecule type" value="Genomic_DNA"/>
</dbReference>
<comment type="caution">
    <text evidence="3">The sequence shown here is derived from an EMBL/GenBank/DDBJ whole genome shotgun (WGS) entry which is preliminary data.</text>
</comment>
<evidence type="ECO:0000256" key="1">
    <source>
        <dbReference type="SAM" id="MobiDB-lite"/>
    </source>
</evidence>
<feature type="domain" description="Protein kinase" evidence="2">
    <location>
        <begin position="86"/>
        <end position="371"/>
    </location>
</feature>
<dbReference type="Gene3D" id="1.10.510.10">
    <property type="entry name" value="Transferase(Phosphotransferase) domain 1"/>
    <property type="match status" value="1"/>
</dbReference>
<dbReference type="Pfam" id="PF07714">
    <property type="entry name" value="PK_Tyr_Ser-Thr"/>
    <property type="match status" value="1"/>
</dbReference>
<gene>
    <name evidence="3" type="ORF">NLI96_g1704</name>
</gene>
<dbReference type="GO" id="GO:0004674">
    <property type="term" value="F:protein serine/threonine kinase activity"/>
    <property type="evidence" value="ECO:0007669"/>
    <property type="project" value="TreeGrafter"/>
</dbReference>
<accession>A0AAD5V9M5</accession>
<dbReference type="InterPro" id="IPR001245">
    <property type="entry name" value="Ser-Thr/Tyr_kinase_cat_dom"/>
</dbReference>
<evidence type="ECO:0000259" key="2">
    <source>
        <dbReference type="PROSITE" id="PS50011"/>
    </source>
</evidence>
<dbReference type="InterPro" id="IPR011009">
    <property type="entry name" value="Kinase-like_dom_sf"/>
</dbReference>